<gene>
    <name evidence="2" type="ORF">GSUB_00455</name>
</gene>
<organism evidence="2 3">
    <name type="scientific">Geoalkalibacter subterraneus</name>
    <dbReference type="NCBI Taxonomy" id="483547"/>
    <lineage>
        <taxon>Bacteria</taxon>
        <taxon>Pseudomonadati</taxon>
        <taxon>Thermodesulfobacteriota</taxon>
        <taxon>Desulfuromonadia</taxon>
        <taxon>Desulfuromonadales</taxon>
        <taxon>Geoalkalibacteraceae</taxon>
        <taxon>Geoalkalibacter</taxon>
    </lineage>
</organism>
<protein>
    <recommendedName>
        <fullName evidence="4">Outer membrane lipoprotein BamD-like domain-containing protein</fullName>
    </recommendedName>
</protein>
<dbReference type="HOGENOM" id="CLU_2934967_0_0_7"/>
<name>A0A0B5FL14_9BACT</name>
<feature type="chain" id="PRO_5002116966" description="Outer membrane lipoprotein BamD-like domain-containing protein" evidence="1">
    <location>
        <begin position="22"/>
        <end position="60"/>
    </location>
</feature>
<dbReference type="KEGG" id="gsb:GSUB_00455"/>
<dbReference type="OrthoDB" id="5491410at2"/>
<reference evidence="2 3" key="1">
    <citation type="journal article" date="2015" name="Genome Announc.">
        <title>Genomes of Geoalkalibacter ferrihydriticus Z-0531T and Geoalkalibacter subterraneus Red1T, Two Haloalkaliphilic Metal-Reducing Deltaproteobacteria.</title>
        <authorList>
            <person name="Badalamenti J.P."/>
            <person name="Krajmalnik-Brown R."/>
            <person name="Torres C.I."/>
            <person name="Bond D.R."/>
        </authorList>
    </citation>
    <scope>NUCLEOTIDE SEQUENCE [LARGE SCALE GENOMIC DNA]</scope>
    <source>
        <strain evidence="2 3">Red1</strain>
    </source>
</reference>
<dbReference type="RefSeq" id="WP_040198629.1">
    <property type="nucleotide sequence ID" value="NZ_CP010311.1"/>
</dbReference>
<sequence>MRLSLILLCFLLLLGSGPSRAQTVPGETALSFADSLFDEGDYYRAITEYKRFIHHRNAAA</sequence>
<evidence type="ECO:0008006" key="4">
    <source>
        <dbReference type="Google" id="ProtNLM"/>
    </source>
</evidence>
<evidence type="ECO:0000313" key="2">
    <source>
        <dbReference type="EMBL" id="AJF05359.1"/>
    </source>
</evidence>
<dbReference type="AlphaFoldDB" id="A0A0B5FL14"/>
<dbReference type="EMBL" id="CP010311">
    <property type="protein sequence ID" value="AJF05359.1"/>
    <property type="molecule type" value="Genomic_DNA"/>
</dbReference>
<dbReference type="Proteomes" id="UP000035036">
    <property type="component" value="Chromosome"/>
</dbReference>
<keyword evidence="3" id="KW-1185">Reference proteome</keyword>
<accession>A0A0B5FL14</accession>
<feature type="signal peptide" evidence="1">
    <location>
        <begin position="1"/>
        <end position="21"/>
    </location>
</feature>
<keyword evidence="1" id="KW-0732">Signal</keyword>
<proteinExistence type="predicted"/>
<evidence type="ECO:0000313" key="3">
    <source>
        <dbReference type="Proteomes" id="UP000035036"/>
    </source>
</evidence>
<dbReference type="STRING" id="483547.GSUB_00455"/>
<evidence type="ECO:0000256" key="1">
    <source>
        <dbReference type="SAM" id="SignalP"/>
    </source>
</evidence>